<dbReference type="Pfam" id="PF03137">
    <property type="entry name" value="OATP"/>
    <property type="match status" value="1"/>
</dbReference>
<evidence type="ECO:0000256" key="6">
    <source>
        <dbReference type="ARBA" id="ARBA00023136"/>
    </source>
</evidence>
<accession>A0A8J5THP3</accession>
<feature type="transmembrane region" description="Helical" evidence="9">
    <location>
        <begin position="440"/>
        <end position="459"/>
    </location>
</feature>
<dbReference type="GO" id="GO:0015347">
    <property type="term" value="F:sodium-independent organic anion transmembrane transporter activity"/>
    <property type="evidence" value="ECO:0007669"/>
    <property type="project" value="TreeGrafter"/>
</dbReference>
<organism evidence="11 12">
    <name type="scientific">Homarus americanus</name>
    <name type="common">American lobster</name>
    <dbReference type="NCBI Taxonomy" id="6706"/>
    <lineage>
        <taxon>Eukaryota</taxon>
        <taxon>Metazoa</taxon>
        <taxon>Ecdysozoa</taxon>
        <taxon>Arthropoda</taxon>
        <taxon>Crustacea</taxon>
        <taxon>Multicrustacea</taxon>
        <taxon>Malacostraca</taxon>
        <taxon>Eumalacostraca</taxon>
        <taxon>Eucarida</taxon>
        <taxon>Decapoda</taxon>
        <taxon>Pleocyemata</taxon>
        <taxon>Astacidea</taxon>
        <taxon>Nephropoidea</taxon>
        <taxon>Nephropidae</taxon>
        <taxon>Homarus</taxon>
    </lineage>
</organism>
<dbReference type="PANTHER" id="PTHR11388:SF76">
    <property type="entry name" value="SOLUTE CARRIER ORGANIC ANION TRANSPORTER FAMILY MEMBER"/>
    <property type="match status" value="1"/>
</dbReference>
<evidence type="ECO:0000256" key="8">
    <source>
        <dbReference type="SAM" id="MobiDB-lite"/>
    </source>
</evidence>
<comment type="similarity">
    <text evidence="2">Belongs to the organo anion transporter (TC 2.A.60) family.</text>
</comment>
<keyword evidence="5 9" id="KW-1133">Transmembrane helix</keyword>
<evidence type="ECO:0000256" key="2">
    <source>
        <dbReference type="ARBA" id="ARBA00009657"/>
    </source>
</evidence>
<dbReference type="EMBL" id="JAHLQT010011563">
    <property type="protein sequence ID" value="KAG7172323.1"/>
    <property type="molecule type" value="Genomic_DNA"/>
</dbReference>
<feature type="transmembrane region" description="Helical" evidence="9">
    <location>
        <begin position="407"/>
        <end position="428"/>
    </location>
</feature>
<keyword evidence="7" id="KW-1015">Disulfide bond</keyword>
<feature type="transmembrane region" description="Helical" evidence="9">
    <location>
        <begin position="566"/>
        <end position="585"/>
    </location>
</feature>
<dbReference type="Proteomes" id="UP000747542">
    <property type="component" value="Unassembled WGS sequence"/>
</dbReference>
<feature type="region of interest" description="Disordered" evidence="8">
    <location>
        <begin position="183"/>
        <end position="218"/>
    </location>
</feature>
<keyword evidence="6 9" id="KW-0472">Membrane</keyword>
<evidence type="ECO:0000256" key="5">
    <source>
        <dbReference type="ARBA" id="ARBA00022989"/>
    </source>
</evidence>
<feature type="compositionally biased region" description="Polar residues" evidence="8">
    <location>
        <begin position="604"/>
        <end position="621"/>
    </location>
</feature>
<proteinExistence type="inferred from homology"/>
<evidence type="ECO:0000259" key="10">
    <source>
        <dbReference type="PROSITE" id="PS51465"/>
    </source>
</evidence>
<comment type="caution">
    <text evidence="11">The sequence shown here is derived from an EMBL/GenBank/DDBJ whole genome shotgun (WGS) entry which is preliminary data.</text>
</comment>
<dbReference type="InterPro" id="IPR004156">
    <property type="entry name" value="OATP"/>
</dbReference>
<comment type="subcellular location">
    <subcellularLocation>
        <location evidence="1">Cell membrane</location>
        <topology evidence="1">Multi-pass membrane protein</topology>
    </subcellularLocation>
</comment>
<dbReference type="CDD" id="cd17336">
    <property type="entry name" value="MFS_SLCO_OATP"/>
    <property type="match status" value="1"/>
</dbReference>
<keyword evidence="4 9" id="KW-0812">Transmembrane</keyword>
<keyword evidence="3" id="KW-1003">Cell membrane</keyword>
<dbReference type="PROSITE" id="PS51465">
    <property type="entry name" value="KAZAL_2"/>
    <property type="match status" value="1"/>
</dbReference>
<sequence length="621" mass="68100">MAPEKGELRQVSREDEARTFLHEEADIEDTKCGIGSFKPQWLQCMAKKEVYMIVFSVVGLTQGIFFTYMVSVLSTIEKRFKFTSKETGTILSGNDVSQIILSIVLGYYGTFGHRPRWVGMGVFFAALSGFAAALPHFLYGPGEQALAIARAATAGATPDLLDNITSLTSHTKKEELCFFQPEENCGEDGSGRDSREPFMDLSSSSSSLSSSLASPSASSTASVLPTWTITLARRPTLSLAFMLRVMGPVCGFFVGGKCLSLWIDPSVQPNLTRKDPRWYGAWWIGFLIIGFGLLLTGNFLFLFPRKLPETLKREARKIVRQADKDDKDGGGQRGVEYFASLVKNKKTEEKPTMKNLLKALKRLFTNKIWVGNLFNTTTYLIGVAGYWNFKPKYLETQYRQSATTASYYTGMASFVSLVLGTGLGGAVLRWAQPGPRFVTGYNIFITLFTCCSYIVLSSIGCPRLDIIGPVDGSLPPNCSTQCGCSDKFSPVCAEDQSTLYYSACYAGCSTMNGASYGSGSSGYCPEPCGNFIYYIVIQMAIKTVASTGRVGSNLINLRSVAEEDKGIALAFIFISVFGDIVVFYYSRQLDLYGKKEDEAVLGNGHSNNDGETQPLTDPQQE</sequence>
<feature type="transmembrane region" description="Helical" evidence="9">
    <location>
        <begin position="368"/>
        <end position="387"/>
    </location>
</feature>
<dbReference type="Gene3D" id="1.20.1250.20">
    <property type="entry name" value="MFS general substrate transporter like domains"/>
    <property type="match status" value="2"/>
</dbReference>
<evidence type="ECO:0000256" key="3">
    <source>
        <dbReference type="ARBA" id="ARBA00022475"/>
    </source>
</evidence>
<dbReference type="InterPro" id="IPR002350">
    <property type="entry name" value="Kazal_dom"/>
</dbReference>
<keyword evidence="12" id="KW-1185">Reference proteome</keyword>
<dbReference type="AlphaFoldDB" id="A0A8J5THP3"/>
<feature type="region of interest" description="Disordered" evidence="8">
    <location>
        <begin position="600"/>
        <end position="621"/>
    </location>
</feature>
<name>A0A8J5THP3_HOMAM</name>
<evidence type="ECO:0000313" key="11">
    <source>
        <dbReference type="EMBL" id="KAG7172323.1"/>
    </source>
</evidence>
<dbReference type="SUPFAM" id="SSF103473">
    <property type="entry name" value="MFS general substrate transporter"/>
    <property type="match status" value="2"/>
</dbReference>
<evidence type="ECO:0000256" key="4">
    <source>
        <dbReference type="ARBA" id="ARBA00022692"/>
    </source>
</evidence>
<dbReference type="GO" id="GO:0043252">
    <property type="term" value="P:sodium-independent organic anion transport"/>
    <property type="evidence" value="ECO:0007669"/>
    <property type="project" value="TreeGrafter"/>
</dbReference>
<reference evidence="11" key="1">
    <citation type="journal article" date="2021" name="Sci. Adv.">
        <title>The American lobster genome reveals insights on longevity, neural, and immune adaptations.</title>
        <authorList>
            <person name="Polinski J.M."/>
            <person name="Zimin A.V."/>
            <person name="Clark K.F."/>
            <person name="Kohn A.B."/>
            <person name="Sadowski N."/>
            <person name="Timp W."/>
            <person name="Ptitsyn A."/>
            <person name="Khanna P."/>
            <person name="Romanova D.Y."/>
            <person name="Williams P."/>
            <person name="Greenwood S.J."/>
            <person name="Moroz L.L."/>
            <person name="Walt D.R."/>
            <person name="Bodnar A.G."/>
        </authorList>
    </citation>
    <scope>NUCLEOTIDE SEQUENCE</scope>
    <source>
        <strain evidence="11">GMGI-L3</strain>
    </source>
</reference>
<evidence type="ECO:0000256" key="9">
    <source>
        <dbReference type="SAM" id="Phobius"/>
    </source>
</evidence>
<dbReference type="GO" id="GO:0016323">
    <property type="term" value="C:basolateral plasma membrane"/>
    <property type="evidence" value="ECO:0007669"/>
    <property type="project" value="TreeGrafter"/>
</dbReference>
<feature type="transmembrane region" description="Helical" evidence="9">
    <location>
        <begin position="117"/>
        <end position="139"/>
    </location>
</feature>
<feature type="transmembrane region" description="Helical" evidence="9">
    <location>
        <begin position="241"/>
        <end position="263"/>
    </location>
</feature>
<feature type="domain" description="Kazal-like" evidence="10">
    <location>
        <begin position="472"/>
        <end position="526"/>
    </location>
</feature>
<feature type="compositionally biased region" description="Low complexity" evidence="8">
    <location>
        <begin position="201"/>
        <end position="218"/>
    </location>
</feature>
<feature type="transmembrane region" description="Helical" evidence="9">
    <location>
        <begin position="283"/>
        <end position="303"/>
    </location>
</feature>
<feature type="transmembrane region" description="Helical" evidence="9">
    <location>
        <begin position="50"/>
        <end position="76"/>
    </location>
</feature>
<evidence type="ECO:0000256" key="1">
    <source>
        <dbReference type="ARBA" id="ARBA00004651"/>
    </source>
</evidence>
<dbReference type="InterPro" id="IPR036259">
    <property type="entry name" value="MFS_trans_sf"/>
</dbReference>
<feature type="compositionally biased region" description="Basic and acidic residues" evidence="8">
    <location>
        <begin position="189"/>
        <end position="198"/>
    </location>
</feature>
<protein>
    <submittedName>
        <fullName evidence="11">Solute carrier organic anion transporter family member 74D-like 3</fullName>
    </submittedName>
</protein>
<gene>
    <name evidence="11" type="primary">Oatp74D-L3</name>
    <name evidence="11" type="ORF">Hamer_G009688</name>
</gene>
<evidence type="ECO:0000256" key="7">
    <source>
        <dbReference type="ARBA" id="ARBA00023157"/>
    </source>
</evidence>
<evidence type="ECO:0000313" key="12">
    <source>
        <dbReference type="Proteomes" id="UP000747542"/>
    </source>
</evidence>
<dbReference type="PANTHER" id="PTHR11388">
    <property type="entry name" value="ORGANIC ANION TRANSPORTER"/>
    <property type="match status" value="1"/>
</dbReference>